<evidence type="ECO:0000313" key="2">
    <source>
        <dbReference type="EMBL" id="KAF9873024.1"/>
    </source>
</evidence>
<comment type="caution">
    <text evidence="2">The sequence shown here is derived from an EMBL/GenBank/DDBJ whole genome shotgun (WGS) entry which is preliminary data.</text>
</comment>
<dbReference type="GeneID" id="62165323"/>
<dbReference type="Pfam" id="PF20150">
    <property type="entry name" value="2EXR"/>
    <property type="match status" value="1"/>
</dbReference>
<reference evidence="2" key="1">
    <citation type="submission" date="2020-03" db="EMBL/GenBank/DDBJ databases">
        <authorList>
            <person name="He L."/>
        </authorList>
    </citation>
    <scope>NUCLEOTIDE SEQUENCE</scope>
    <source>
        <strain evidence="2">CkLH20</strain>
    </source>
</reference>
<organism evidence="2 3">
    <name type="scientific">Colletotrichum karsti</name>
    <dbReference type="NCBI Taxonomy" id="1095194"/>
    <lineage>
        <taxon>Eukaryota</taxon>
        <taxon>Fungi</taxon>
        <taxon>Dikarya</taxon>
        <taxon>Ascomycota</taxon>
        <taxon>Pezizomycotina</taxon>
        <taxon>Sordariomycetes</taxon>
        <taxon>Hypocreomycetidae</taxon>
        <taxon>Glomerellales</taxon>
        <taxon>Glomerellaceae</taxon>
        <taxon>Colletotrichum</taxon>
        <taxon>Colletotrichum boninense species complex</taxon>
    </lineage>
</organism>
<feature type="domain" description="2EXR" evidence="1">
    <location>
        <begin position="5"/>
        <end position="122"/>
    </location>
</feature>
<sequence length="305" mass="35132">MCTSFPQFPRLPRELQLLVWEAAAASSMEQQVIEGRVESETRKPDIYVTFLLSRLSRMSRSIMPTSIVFPFALTDVAPPVILSVCQTSRQIALRHKSFTKLPLTGDNDDERLVWFDFTSDIVFIPSMRSTAYGVLIDLARISNKETRELIQHMAAPWALFHTGNRCFQTELERRQWWITMLSQLYDMFPRLTDLYLCISAAKQNNLPDRGAHFLEDRRGPEKQRPVLEPIPGPLDQVQLPPCHCKVKPGNLGDTIDEVEKSLRSDWLRSQLQRVFDGRHHGGAKVPAPFRVHGRRLRLERIDLDT</sequence>
<dbReference type="InterPro" id="IPR045518">
    <property type="entry name" value="2EXR"/>
</dbReference>
<dbReference type="EMBL" id="JAATWM020000034">
    <property type="protein sequence ID" value="KAF9873024.1"/>
    <property type="molecule type" value="Genomic_DNA"/>
</dbReference>
<keyword evidence="3" id="KW-1185">Reference proteome</keyword>
<name>A0A9P6HZ03_9PEZI</name>
<evidence type="ECO:0000313" key="3">
    <source>
        <dbReference type="Proteomes" id="UP000781932"/>
    </source>
</evidence>
<dbReference type="PANTHER" id="PTHR35910:SF6">
    <property type="entry name" value="2EXR DOMAIN-CONTAINING PROTEIN"/>
    <property type="match status" value="1"/>
</dbReference>
<dbReference type="OrthoDB" id="4798927at2759"/>
<gene>
    <name evidence="2" type="ORF">CkaCkLH20_09534</name>
</gene>
<dbReference type="Proteomes" id="UP000781932">
    <property type="component" value="Unassembled WGS sequence"/>
</dbReference>
<proteinExistence type="predicted"/>
<reference evidence="2" key="2">
    <citation type="submission" date="2020-11" db="EMBL/GenBank/DDBJ databases">
        <title>Whole genome sequencing of Colletotrichum sp.</title>
        <authorList>
            <person name="Li H."/>
        </authorList>
    </citation>
    <scope>NUCLEOTIDE SEQUENCE</scope>
    <source>
        <strain evidence="2">CkLH20</strain>
    </source>
</reference>
<evidence type="ECO:0000259" key="1">
    <source>
        <dbReference type="Pfam" id="PF20150"/>
    </source>
</evidence>
<protein>
    <recommendedName>
        <fullName evidence="1">2EXR domain-containing protein</fullName>
    </recommendedName>
</protein>
<dbReference type="RefSeq" id="XP_038742485.1">
    <property type="nucleotide sequence ID" value="XM_038892249.1"/>
</dbReference>
<accession>A0A9P6HZ03</accession>
<dbReference type="AlphaFoldDB" id="A0A9P6HZ03"/>
<dbReference type="PANTHER" id="PTHR35910">
    <property type="entry name" value="2EXR DOMAIN-CONTAINING PROTEIN"/>
    <property type="match status" value="1"/>
</dbReference>